<dbReference type="CDD" id="cd05918">
    <property type="entry name" value="A_NRPS_SidN3_like"/>
    <property type="match status" value="1"/>
</dbReference>
<evidence type="ECO:0000313" key="6">
    <source>
        <dbReference type="EMBL" id="KAF4633419.1"/>
    </source>
</evidence>
<dbReference type="InterPro" id="IPR020845">
    <property type="entry name" value="AMP-binding_CS"/>
</dbReference>
<dbReference type="InterPro" id="IPR013120">
    <property type="entry name" value="FAR_NAD-bd"/>
</dbReference>
<evidence type="ECO:0000256" key="2">
    <source>
        <dbReference type="ARBA" id="ARBA00022553"/>
    </source>
</evidence>
<evidence type="ECO:0000259" key="3">
    <source>
        <dbReference type="Pfam" id="PF00501"/>
    </source>
</evidence>
<dbReference type="SUPFAM" id="SSF51735">
    <property type="entry name" value="NAD(P)-binding Rossmann-fold domains"/>
    <property type="match status" value="1"/>
</dbReference>
<dbReference type="Pfam" id="PF00550">
    <property type="entry name" value="PP-binding"/>
    <property type="match status" value="1"/>
</dbReference>
<sequence>MFDLQPDDDAYPNFQTQLNCDLVPQSIEQLLHLEVSKQCRNVPDAKALLTETRTFTYGELDIYSSQLAHFLKHEIGIKHQEIIAFCFPKSPWAIISMLGILKAGGTCVPLDPEHPTARLQSILEAASVKTVLGDNNQKVRDKIQRANWIEVEDILTSGSELQPSDTSCTSLPTDPAFVLFTSGSTGTPKAVVLTHAAICSSSHYHGKAMNVDDYSRVYQYAAYTFDMSIYDIFTTLIYGGYVCIPSDYSRQHRIAESINEFEANWAFFTPTLLSTLHPAEVPTLRTILLAGEPVPQSLVDIWAGKVQLLNGYGSTECSTCFVGILEEGSDPRYIGFPKGVVAQLVDPEDYNQPITSGSGELVVIGPVLASGYLNSIEATRRSFLRQSCRTEEYPNQPSYRIYRTGDICEMSSDGSYSFLGRRDTMVKIRGLRVELGDIESQISKNDLVAHCLVLYPTKGSYAEKLTGVLQLSWQKGSSAETEDIDHSSIERQIMKALEAVLPSYMIPRTWVFLEEMPMTSSGKIDRKRISNSLEIGSSSSLSLNISGSISSSSGVQTPATLDSGSAIEYQIQKSTGSLSSSDLSQSSFLELGLDSISLISLSKILKKAYAVEVNVAELGSFSLQKLNSILSSPTTPEPELNDSSFDFRIEFHRLRKELQQISLPIQRETRAATLKRGHNIFLTGATGFLGTRILIGLLRRLRSNCKIIVLVRSESPEKALSKIYDSIRAVGVHLSLKQLSRIEIWLGDLGREHFGITPAQWSRLCNSEEDDSENVDAVVHNGAVVNWSMAYEELKLINVMSTVTLLNCMTARNNKGLPASFINISGGRALEIAVEMDAAKPTSRNSHSVQQKLDAVEQSQLAMNGYDISKLLSELVVSSVAENSNHNQNQQNSLLTTRIIRPGYIIGDAALGDANPKDYVWRIVATAISLGKRCKEPGNHWLYTAGVDHVAQITEDSLLTALAPRDGEAIPGSILGSGDATAEINVTEGVYVERFWQIVSETLALELEPLAPTEWLHVLKADIDDRGTEHAMYPVYDAHVEERGAIGAPVAAVRAGNERSVQSIKSSVVFLFGEKRKGA</sequence>
<dbReference type="PANTHER" id="PTHR44845:SF4">
    <property type="entry name" value="NONRIBOSOMAL PEPTIDE SYNTHASE INPA"/>
    <property type="match status" value="1"/>
</dbReference>
<keyword evidence="1" id="KW-0596">Phosphopantetheine</keyword>
<dbReference type="InterPro" id="IPR010071">
    <property type="entry name" value="AA_adenyl_dom"/>
</dbReference>
<proteinExistence type="predicted"/>
<organism evidence="6 7">
    <name type="scientific">Cudoniella acicularis</name>
    <dbReference type="NCBI Taxonomy" id="354080"/>
    <lineage>
        <taxon>Eukaryota</taxon>
        <taxon>Fungi</taxon>
        <taxon>Dikarya</taxon>
        <taxon>Ascomycota</taxon>
        <taxon>Pezizomycotina</taxon>
        <taxon>Leotiomycetes</taxon>
        <taxon>Helotiales</taxon>
        <taxon>Tricladiaceae</taxon>
        <taxon>Cudoniella</taxon>
    </lineage>
</organism>
<dbReference type="PANTHER" id="PTHR44845">
    <property type="entry name" value="CARRIER DOMAIN-CONTAINING PROTEIN"/>
    <property type="match status" value="1"/>
</dbReference>
<protein>
    <recommendedName>
        <fullName evidence="8">Carrier domain-containing protein</fullName>
    </recommendedName>
</protein>
<dbReference type="InterPro" id="IPR045851">
    <property type="entry name" value="AMP-bd_C_sf"/>
</dbReference>
<evidence type="ECO:0000259" key="5">
    <source>
        <dbReference type="Pfam" id="PF07993"/>
    </source>
</evidence>
<evidence type="ECO:0000259" key="4">
    <source>
        <dbReference type="Pfam" id="PF00550"/>
    </source>
</evidence>
<dbReference type="Proteomes" id="UP000566819">
    <property type="component" value="Unassembled WGS sequence"/>
</dbReference>
<feature type="domain" description="Thioester reductase (TE)" evidence="5">
    <location>
        <begin position="682"/>
        <end position="953"/>
    </location>
</feature>
<dbReference type="AlphaFoldDB" id="A0A8H4W766"/>
<dbReference type="Pfam" id="PF07993">
    <property type="entry name" value="NAD_binding_4"/>
    <property type="match status" value="1"/>
</dbReference>
<dbReference type="Gene3D" id="3.40.50.720">
    <property type="entry name" value="NAD(P)-binding Rossmann-like Domain"/>
    <property type="match status" value="1"/>
</dbReference>
<feature type="domain" description="AMP-dependent synthetase/ligase" evidence="3">
    <location>
        <begin position="37"/>
        <end position="373"/>
    </location>
</feature>
<evidence type="ECO:0000313" key="7">
    <source>
        <dbReference type="Proteomes" id="UP000566819"/>
    </source>
</evidence>
<dbReference type="InterPro" id="IPR009081">
    <property type="entry name" value="PP-bd_ACP"/>
</dbReference>
<gene>
    <name evidence="6" type="ORF">G7Y89_g4695</name>
</gene>
<dbReference type="Pfam" id="PF00501">
    <property type="entry name" value="AMP-binding"/>
    <property type="match status" value="1"/>
</dbReference>
<keyword evidence="2" id="KW-0597">Phosphoprotein</keyword>
<dbReference type="OrthoDB" id="416786at2759"/>
<dbReference type="NCBIfam" id="TIGR01733">
    <property type="entry name" value="AA-adenyl-dom"/>
    <property type="match status" value="1"/>
</dbReference>
<name>A0A8H4W766_9HELO</name>
<dbReference type="PROSITE" id="PS00455">
    <property type="entry name" value="AMP_BINDING"/>
    <property type="match status" value="1"/>
</dbReference>
<comment type="caution">
    <text evidence="6">The sequence shown here is derived from an EMBL/GenBank/DDBJ whole genome shotgun (WGS) entry which is preliminary data.</text>
</comment>
<evidence type="ECO:0008006" key="8">
    <source>
        <dbReference type="Google" id="ProtNLM"/>
    </source>
</evidence>
<dbReference type="InterPro" id="IPR042099">
    <property type="entry name" value="ANL_N_sf"/>
</dbReference>
<dbReference type="SUPFAM" id="SSF56801">
    <property type="entry name" value="Acetyl-CoA synthetase-like"/>
    <property type="match status" value="1"/>
</dbReference>
<dbReference type="Gene3D" id="3.40.50.12780">
    <property type="entry name" value="N-terminal domain of ligase-like"/>
    <property type="match status" value="1"/>
</dbReference>
<dbReference type="InterPro" id="IPR036291">
    <property type="entry name" value="NAD(P)-bd_dom_sf"/>
</dbReference>
<feature type="domain" description="Carrier" evidence="4">
    <location>
        <begin position="585"/>
        <end position="624"/>
    </location>
</feature>
<reference evidence="6 7" key="1">
    <citation type="submission" date="2020-03" db="EMBL/GenBank/DDBJ databases">
        <title>Draft Genome Sequence of Cudoniella acicularis.</title>
        <authorList>
            <person name="Buettner E."/>
            <person name="Kellner H."/>
        </authorList>
    </citation>
    <scope>NUCLEOTIDE SEQUENCE [LARGE SCALE GENOMIC DNA]</scope>
    <source>
        <strain evidence="6 7">DSM 108380</strain>
    </source>
</reference>
<dbReference type="EMBL" id="JAAMPI010000261">
    <property type="protein sequence ID" value="KAF4633419.1"/>
    <property type="molecule type" value="Genomic_DNA"/>
</dbReference>
<dbReference type="Gene3D" id="3.30.300.30">
    <property type="match status" value="1"/>
</dbReference>
<keyword evidence="7" id="KW-1185">Reference proteome</keyword>
<evidence type="ECO:0000256" key="1">
    <source>
        <dbReference type="ARBA" id="ARBA00022450"/>
    </source>
</evidence>
<accession>A0A8H4W766</accession>
<dbReference type="InterPro" id="IPR000873">
    <property type="entry name" value="AMP-dep_synth/lig_dom"/>
</dbReference>